<dbReference type="AlphaFoldDB" id="A0A1M2VZV2"/>
<reference evidence="2 3" key="1">
    <citation type="submission" date="2016-10" db="EMBL/GenBank/DDBJ databases">
        <title>Genome sequence of the basidiomycete white-rot fungus Trametes pubescens.</title>
        <authorList>
            <person name="Makela M.R."/>
            <person name="Granchi Z."/>
            <person name="Peng M."/>
            <person name="De Vries R.P."/>
            <person name="Grigoriev I."/>
            <person name="Riley R."/>
            <person name="Hilden K."/>
        </authorList>
    </citation>
    <scope>NUCLEOTIDE SEQUENCE [LARGE SCALE GENOMIC DNA]</scope>
    <source>
        <strain evidence="2 3">FBCC735</strain>
    </source>
</reference>
<dbReference type="EMBL" id="MNAD01000434">
    <property type="protein sequence ID" value="OJT13060.1"/>
    <property type="molecule type" value="Genomic_DNA"/>
</dbReference>
<evidence type="ECO:0000313" key="2">
    <source>
        <dbReference type="EMBL" id="OJT13060.1"/>
    </source>
</evidence>
<evidence type="ECO:0000313" key="3">
    <source>
        <dbReference type="Proteomes" id="UP000184267"/>
    </source>
</evidence>
<sequence length="260" mass="27489">DFNVLEVPLEASHLTAKNHSLRHYVCTTCPGSKSFKNKSDAKRHAGGKGHKARCTPNSTRGDHATGPAASTSAVVPSRSVSPSTTCNILSGSSEGSISSRSSSPSAYRPRHGSLHLLGPPSFQNTAPPAMMVPSGAPSDSSGGPRGIASSGNTYDTPDVYDHGEGDSWEPSDNEGPAEWADELFSDSTSEPEPSDSDSSGAESSGWDSAGGTSDEDRDSAWLSEYLRSCKEVRQGQSKNPWDPYPNATVRFPARPLYHHV</sequence>
<feature type="compositionally biased region" description="Low complexity" evidence="1">
    <location>
        <begin position="67"/>
        <end position="105"/>
    </location>
</feature>
<feature type="compositionally biased region" description="Low complexity" evidence="1">
    <location>
        <begin position="185"/>
        <end position="211"/>
    </location>
</feature>
<feature type="region of interest" description="Disordered" evidence="1">
    <location>
        <begin position="35"/>
        <end position="219"/>
    </location>
</feature>
<gene>
    <name evidence="2" type="ORF">TRAPUB_10400</name>
</gene>
<feature type="non-terminal residue" evidence="2">
    <location>
        <position position="1"/>
    </location>
</feature>
<name>A0A1M2VZV2_TRAPU</name>
<proteinExistence type="predicted"/>
<evidence type="ECO:0000256" key="1">
    <source>
        <dbReference type="SAM" id="MobiDB-lite"/>
    </source>
</evidence>
<comment type="caution">
    <text evidence="2">The sequence shown here is derived from an EMBL/GenBank/DDBJ whole genome shotgun (WGS) entry which is preliminary data.</text>
</comment>
<organism evidence="2 3">
    <name type="scientific">Trametes pubescens</name>
    <name type="common">White-rot fungus</name>
    <dbReference type="NCBI Taxonomy" id="154538"/>
    <lineage>
        <taxon>Eukaryota</taxon>
        <taxon>Fungi</taxon>
        <taxon>Dikarya</taxon>
        <taxon>Basidiomycota</taxon>
        <taxon>Agaricomycotina</taxon>
        <taxon>Agaricomycetes</taxon>
        <taxon>Polyporales</taxon>
        <taxon>Polyporaceae</taxon>
        <taxon>Trametes</taxon>
    </lineage>
</organism>
<protein>
    <submittedName>
        <fullName evidence="2">Uncharacterized protein</fullName>
    </submittedName>
</protein>
<accession>A0A1M2VZV2</accession>
<keyword evidence="3" id="KW-1185">Reference proteome</keyword>
<feature type="compositionally biased region" description="Basic residues" evidence="1">
    <location>
        <begin position="44"/>
        <end position="53"/>
    </location>
</feature>
<dbReference type="Proteomes" id="UP000184267">
    <property type="component" value="Unassembled WGS sequence"/>
</dbReference>
<feature type="compositionally biased region" description="Low complexity" evidence="1">
    <location>
        <begin position="133"/>
        <end position="142"/>
    </location>
</feature>